<proteinExistence type="predicted"/>
<evidence type="ECO:0000313" key="1">
    <source>
        <dbReference type="EMBL" id="SJL84520.1"/>
    </source>
</evidence>
<name>A0A1R4B6H6_9VIBR</name>
<sequence>MRIPKELVTFINQAESPNKIFNSIITSSGIEPLIFCFWSIEEIESALEMREEWDVTNCLIPFYGDWHNLFCVKLGSVFIEIVEVDDDRVVRNRWESIGDFQKSLLWQDEEPGDASGVIEGESWLNL</sequence>
<dbReference type="AlphaFoldDB" id="A0A1R4B6H6"/>
<gene>
    <name evidence="1" type="ORF">VPAL9027_02509</name>
</gene>
<protein>
    <submittedName>
        <fullName evidence="1">Uncharacterized protein</fullName>
    </submittedName>
</protein>
<dbReference type="Proteomes" id="UP000189475">
    <property type="component" value="Unassembled WGS sequence"/>
</dbReference>
<organism evidence="1 2">
    <name type="scientific">Vibrio palustris</name>
    <dbReference type="NCBI Taxonomy" id="1918946"/>
    <lineage>
        <taxon>Bacteria</taxon>
        <taxon>Pseudomonadati</taxon>
        <taxon>Pseudomonadota</taxon>
        <taxon>Gammaproteobacteria</taxon>
        <taxon>Vibrionales</taxon>
        <taxon>Vibrionaceae</taxon>
        <taxon>Vibrio</taxon>
    </lineage>
</organism>
<reference evidence="1 2" key="1">
    <citation type="submission" date="2017-02" db="EMBL/GenBank/DDBJ databases">
        <authorList>
            <person name="Peterson S.W."/>
        </authorList>
    </citation>
    <scope>NUCLEOTIDE SEQUENCE [LARGE SCALE GENOMIC DNA]</scope>
    <source>
        <strain evidence="1 2">CECT 9027</strain>
    </source>
</reference>
<dbReference type="EMBL" id="FUFT01000005">
    <property type="protein sequence ID" value="SJL84520.1"/>
    <property type="molecule type" value="Genomic_DNA"/>
</dbReference>
<dbReference type="InterPro" id="IPR037883">
    <property type="entry name" value="Knr4/Smi1-like_sf"/>
</dbReference>
<keyword evidence="2" id="KW-1185">Reference proteome</keyword>
<dbReference type="RefSeq" id="WP_077314883.1">
    <property type="nucleotide sequence ID" value="NZ_AP024888.1"/>
</dbReference>
<dbReference type="OrthoDB" id="312624at2"/>
<dbReference type="STRING" id="1918946.VPAL9027_02509"/>
<dbReference type="SUPFAM" id="SSF160631">
    <property type="entry name" value="SMI1/KNR4-like"/>
    <property type="match status" value="1"/>
</dbReference>
<evidence type="ECO:0000313" key="2">
    <source>
        <dbReference type="Proteomes" id="UP000189475"/>
    </source>
</evidence>
<accession>A0A1R4B6H6</accession>